<comment type="caution">
    <text evidence="1">The sequence shown here is derived from an EMBL/GenBank/DDBJ whole genome shotgun (WGS) entry which is preliminary data.</text>
</comment>
<dbReference type="AlphaFoldDB" id="A0A5D0WIF6"/>
<dbReference type="EMBL" id="VSLA01000027">
    <property type="protein sequence ID" value="TYC84065.1"/>
    <property type="molecule type" value="Genomic_DNA"/>
</dbReference>
<reference evidence="1 2" key="1">
    <citation type="submission" date="2019-08" db="EMBL/GenBank/DDBJ databases">
        <title>Isolation and enrichment of carboxydotrophic bacteria from anaerobic sludge for the production of bio-based chemicals from syngas.</title>
        <authorList>
            <person name="Antares A.L."/>
            <person name="Moreira J."/>
            <person name="Diender M."/>
            <person name="Parshina S.N."/>
            <person name="Stams A.J.M."/>
            <person name="Alves M."/>
            <person name="Alves J.I."/>
            <person name="Sousa D.Z."/>
        </authorList>
    </citation>
    <scope>NUCLEOTIDE SEQUENCE [LARGE SCALE GENOMIC DNA]</scope>
    <source>
        <strain evidence="1 2">JM</strain>
    </source>
</reference>
<accession>A0A5D0WIF6</accession>
<name>A0A5D0WIF6_9FIRM</name>
<dbReference type="RefSeq" id="WP_148638271.1">
    <property type="nucleotide sequence ID" value="NZ_VSLA01000027.1"/>
</dbReference>
<evidence type="ECO:0000313" key="1">
    <source>
        <dbReference type="EMBL" id="TYC84065.1"/>
    </source>
</evidence>
<evidence type="ECO:0000313" key="2">
    <source>
        <dbReference type="Proteomes" id="UP000322619"/>
    </source>
</evidence>
<protein>
    <recommendedName>
        <fullName evidence="3">GIY-YIG domain-containing protein</fullName>
    </recommendedName>
</protein>
<organism evidence="1 2">
    <name type="scientific">Acetobacterium wieringae</name>
    <dbReference type="NCBI Taxonomy" id="52694"/>
    <lineage>
        <taxon>Bacteria</taxon>
        <taxon>Bacillati</taxon>
        <taxon>Bacillota</taxon>
        <taxon>Clostridia</taxon>
        <taxon>Eubacteriales</taxon>
        <taxon>Eubacteriaceae</taxon>
        <taxon>Acetobacterium</taxon>
    </lineage>
</organism>
<sequence length="123" mass="14069">MGFFDLVWKVAKGAMDSSSIGSSSLRSAAENSSLNTPSVYELRYQGQLMKVGKVEDGLRKRFCDYYRGKNGGTAYLKYIDETNRDGVFAKWRKCERNQCRALETQMYDAAKARGEELPWSDRR</sequence>
<dbReference type="Proteomes" id="UP000322619">
    <property type="component" value="Unassembled WGS sequence"/>
</dbReference>
<proteinExistence type="predicted"/>
<evidence type="ECO:0008006" key="3">
    <source>
        <dbReference type="Google" id="ProtNLM"/>
    </source>
</evidence>
<gene>
    <name evidence="1" type="ORF">FXB42_13875</name>
</gene>